<dbReference type="PANTHER" id="PTHR46797">
    <property type="entry name" value="HTH-TYPE TRANSCRIPTIONAL REGULATOR"/>
    <property type="match status" value="1"/>
</dbReference>
<dbReference type="eggNOG" id="COG1396">
    <property type="taxonomic scope" value="Bacteria"/>
</dbReference>
<evidence type="ECO:0000313" key="3">
    <source>
        <dbReference type="EMBL" id="EDP14105.1"/>
    </source>
</evidence>
<keyword evidence="1" id="KW-0238">DNA-binding</keyword>
<dbReference type="Gene3D" id="1.10.260.40">
    <property type="entry name" value="lambda repressor-like DNA-binding domains"/>
    <property type="match status" value="1"/>
</dbReference>
<dbReference type="HOGENOM" id="CLU_066192_29_2_9"/>
<dbReference type="CDD" id="cd00093">
    <property type="entry name" value="HTH_XRE"/>
    <property type="match status" value="1"/>
</dbReference>
<accession>A8S0M1</accession>
<comment type="caution">
    <text evidence="3">The sequence shown here is derived from an EMBL/GenBank/DDBJ whole genome shotgun (WGS) entry which is preliminary data.</text>
</comment>
<dbReference type="PANTHER" id="PTHR46797:SF1">
    <property type="entry name" value="METHYLPHOSPHONATE SYNTHASE"/>
    <property type="match status" value="1"/>
</dbReference>
<proteinExistence type="predicted"/>
<organism evidence="3 4">
    <name type="scientific">Enterocloster bolteae (strain ATCC BAA-613 / DSM 15670 / CCUG 46953 / JCM 12243 / WAL 16351)</name>
    <name type="common">Clostridium bolteae</name>
    <dbReference type="NCBI Taxonomy" id="411902"/>
    <lineage>
        <taxon>Bacteria</taxon>
        <taxon>Bacillati</taxon>
        <taxon>Bacillota</taxon>
        <taxon>Clostridia</taxon>
        <taxon>Lachnospirales</taxon>
        <taxon>Lachnospiraceae</taxon>
        <taxon>Enterocloster</taxon>
    </lineage>
</organism>
<dbReference type="Pfam" id="PF01381">
    <property type="entry name" value="HTH_3"/>
    <property type="match status" value="1"/>
</dbReference>
<dbReference type="PaxDb" id="411902-CLOBOL_05712"/>
<dbReference type="SUPFAM" id="SSF47413">
    <property type="entry name" value="lambda repressor-like DNA-binding domains"/>
    <property type="match status" value="1"/>
</dbReference>
<reference evidence="3 4" key="2">
    <citation type="submission" date="2007-09" db="EMBL/GenBank/DDBJ databases">
        <title>Draft genome sequence of Clostridium bolteae (ATCC BAA-613).</title>
        <authorList>
            <person name="Sudarsanam P."/>
            <person name="Ley R."/>
            <person name="Guruge J."/>
            <person name="Turnbaugh P.J."/>
            <person name="Mahowald M."/>
            <person name="Liep D."/>
            <person name="Gordon J."/>
        </authorList>
    </citation>
    <scope>NUCLEOTIDE SEQUENCE [LARGE SCALE GENOMIC DNA]</scope>
    <source>
        <strain evidence="4">ATCC BAA-613 / DSM 15670 / CCUG 46953 / JCM 12243 / WAL 16351</strain>
    </source>
</reference>
<dbReference type="AlphaFoldDB" id="A8S0M1"/>
<evidence type="ECO:0000259" key="2">
    <source>
        <dbReference type="PROSITE" id="PS50943"/>
    </source>
</evidence>
<evidence type="ECO:0000256" key="1">
    <source>
        <dbReference type="ARBA" id="ARBA00023125"/>
    </source>
</evidence>
<dbReference type="RefSeq" id="WP_002578629.1">
    <property type="nucleotide sequence ID" value="NZ_DS480697.1"/>
</dbReference>
<dbReference type="InterPro" id="IPR001387">
    <property type="entry name" value="Cro/C1-type_HTH"/>
</dbReference>
<dbReference type="SMART" id="SM00530">
    <property type="entry name" value="HTH_XRE"/>
    <property type="match status" value="1"/>
</dbReference>
<evidence type="ECO:0000313" key="4">
    <source>
        <dbReference type="Proteomes" id="UP000005396"/>
    </source>
</evidence>
<dbReference type="GO" id="GO:0005829">
    <property type="term" value="C:cytosol"/>
    <property type="evidence" value="ECO:0007669"/>
    <property type="project" value="TreeGrafter"/>
</dbReference>
<dbReference type="Proteomes" id="UP000005396">
    <property type="component" value="Unassembled WGS sequence"/>
</dbReference>
<gene>
    <name evidence="3" type="ORF">CLOBOL_05712</name>
</gene>
<sequence>MDVEIIFHIKEFREEKKITLRELSEKSGISKSEISFIENGQRDPTLHTMCLLSLALGVPPAKLFTVNVKR</sequence>
<protein>
    <recommendedName>
        <fullName evidence="2">HTH cro/C1-type domain-containing protein</fullName>
    </recommendedName>
</protein>
<dbReference type="InterPro" id="IPR010982">
    <property type="entry name" value="Lambda_DNA-bd_dom_sf"/>
</dbReference>
<reference evidence="3 4" key="1">
    <citation type="submission" date="2007-08" db="EMBL/GenBank/DDBJ databases">
        <authorList>
            <person name="Fulton L."/>
            <person name="Clifton S."/>
            <person name="Fulton B."/>
            <person name="Xu J."/>
            <person name="Minx P."/>
            <person name="Pepin K.H."/>
            <person name="Johnson M."/>
            <person name="Thiruvilangam P."/>
            <person name="Bhonagiri V."/>
            <person name="Nash W.E."/>
            <person name="Mardis E.R."/>
            <person name="Wilson R.K."/>
        </authorList>
    </citation>
    <scope>NUCLEOTIDE SEQUENCE [LARGE SCALE GENOMIC DNA]</scope>
    <source>
        <strain evidence="4">ATCC BAA-613 / DSM 15670 / CCUG 46953 / JCM 12243 / WAL 16351</strain>
    </source>
</reference>
<dbReference type="GO" id="GO:0003700">
    <property type="term" value="F:DNA-binding transcription factor activity"/>
    <property type="evidence" value="ECO:0007669"/>
    <property type="project" value="TreeGrafter"/>
</dbReference>
<dbReference type="EMBL" id="ABCC02000042">
    <property type="protein sequence ID" value="EDP14105.1"/>
    <property type="molecule type" value="Genomic_DNA"/>
</dbReference>
<name>A8S0M1_ENTBW</name>
<feature type="domain" description="HTH cro/C1-type" evidence="2">
    <location>
        <begin position="9"/>
        <end position="63"/>
    </location>
</feature>
<dbReference type="PROSITE" id="PS50943">
    <property type="entry name" value="HTH_CROC1"/>
    <property type="match status" value="1"/>
</dbReference>
<dbReference type="GO" id="GO:0003677">
    <property type="term" value="F:DNA binding"/>
    <property type="evidence" value="ECO:0007669"/>
    <property type="project" value="UniProtKB-KW"/>
</dbReference>
<dbReference type="InterPro" id="IPR050807">
    <property type="entry name" value="TransReg_Diox_bact_type"/>
</dbReference>